<evidence type="ECO:0000313" key="2">
    <source>
        <dbReference type="Proteomes" id="UP000740754"/>
    </source>
</evidence>
<accession>A0ABX1I8K3</accession>
<protein>
    <submittedName>
        <fullName evidence="1">GxxExxY protein</fullName>
    </submittedName>
</protein>
<dbReference type="EMBL" id="JAAXKX010000008">
    <property type="protein sequence ID" value="NKN33101.1"/>
    <property type="molecule type" value="Genomic_DNA"/>
</dbReference>
<keyword evidence="2" id="KW-1185">Reference proteome</keyword>
<dbReference type="InterPro" id="IPR026350">
    <property type="entry name" value="GxxExxY"/>
</dbReference>
<dbReference type="Proteomes" id="UP000740754">
    <property type="component" value="Unassembled WGS sequence"/>
</dbReference>
<reference evidence="1 2" key="1">
    <citation type="submission" date="2020-04" db="EMBL/GenBank/DDBJ databases">
        <title>Draft Whole-Genome sequence of Marichromatium bheemlicum DSM 18632, type strain.</title>
        <authorList>
            <person name="Kyndt J.A."/>
            <person name="Meyer T.E."/>
        </authorList>
    </citation>
    <scope>NUCLEOTIDE SEQUENCE [LARGE SCALE GENOMIC DNA]</scope>
    <source>
        <strain evidence="1 2">DSM 18632</strain>
    </source>
</reference>
<gene>
    <name evidence="1" type="ORF">HF203_07680</name>
</gene>
<proteinExistence type="predicted"/>
<sequence length="123" mass="13678">MLERLAHATIGAAIEVHRQLGPGFLEAVYETALALELASRGIVHQRQVEVGIDYKGTRVGQARLDLLVGERLIVELKTVDTLLPIHKAQLLSYLKALDQPLGLLINFKVPVLRQGIQRVIRSR</sequence>
<organism evidence="1 2">
    <name type="scientific">Marichromatium bheemlicum</name>
    <dbReference type="NCBI Taxonomy" id="365339"/>
    <lineage>
        <taxon>Bacteria</taxon>
        <taxon>Pseudomonadati</taxon>
        <taxon>Pseudomonadota</taxon>
        <taxon>Gammaproteobacteria</taxon>
        <taxon>Chromatiales</taxon>
        <taxon>Chromatiaceae</taxon>
        <taxon>Marichromatium</taxon>
    </lineage>
</organism>
<comment type="caution">
    <text evidence="1">The sequence shown here is derived from an EMBL/GenBank/DDBJ whole genome shotgun (WGS) entry which is preliminary data.</text>
</comment>
<evidence type="ECO:0000313" key="1">
    <source>
        <dbReference type="EMBL" id="NKN33101.1"/>
    </source>
</evidence>
<dbReference type="Pfam" id="PF13366">
    <property type="entry name" value="PDDEXK_3"/>
    <property type="match status" value="1"/>
</dbReference>
<dbReference type="NCBIfam" id="TIGR04256">
    <property type="entry name" value="GxxExxY"/>
    <property type="match status" value="1"/>
</dbReference>
<name>A0ABX1I8K3_9GAMM</name>